<evidence type="ECO:0000313" key="1">
    <source>
        <dbReference type="EMBL" id="KAF0548456.1"/>
    </source>
</evidence>
<dbReference type="SUPFAM" id="SSF52540">
    <property type="entry name" value="P-loop containing nucleoside triphosphate hydrolases"/>
    <property type="match status" value="1"/>
</dbReference>
<comment type="caution">
    <text evidence="1">The sequence shown here is derived from an EMBL/GenBank/DDBJ whole genome shotgun (WGS) entry which is preliminary data.</text>
</comment>
<name>A0A8H4ESW7_GIGMA</name>
<protein>
    <submittedName>
        <fullName evidence="1">Uncharacterized protein</fullName>
    </submittedName>
</protein>
<keyword evidence="2" id="KW-1185">Reference proteome</keyword>
<dbReference type="InterPro" id="IPR027417">
    <property type="entry name" value="P-loop_NTPase"/>
</dbReference>
<evidence type="ECO:0000313" key="2">
    <source>
        <dbReference type="Proteomes" id="UP000439903"/>
    </source>
</evidence>
<dbReference type="OrthoDB" id="2422070at2759"/>
<dbReference type="EMBL" id="WTPW01000096">
    <property type="protein sequence ID" value="KAF0548456.1"/>
    <property type="molecule type" value="Genomic_DNA"/>
</dbReference>
<reference evidence="1 2" key="1">
    <citation type="journal article" date="2019" name="Environ. Microbiol.">
        <title>At the nexus of three kingdoms: the genome of the mycorrhizal fungus Gigaspora margarita provides insights into plant, endobacterial and fungal interactions.</title>
        <authorList>
            <person name="Venice F."/>
            <person name="Ghignone S."/>
            <person name="Salvioli di Fossalunga A."/>
            <person name="Amselem J."/>
            <person name="Novero M."/>
            <person name="Xianan X."/>
            <person name="Sedzielewska Toro K."/>
            <person name="Morin E."/>
            <person name="Lipzen A."/>
            <person name="Grigoriev I.V."/>
            <person name="Henrissat B."/>
            <person name="Martin F.M."/>
            <person name="Bonfante P."/>
        </authorList>
    </citation>
    <scope>NUCLEOTIDE SEQUENCE [LARGE SCALE GENOMIC DNA]</scope>
    <source>
        <strain evidence="1 2">BEG34</strain>
    </source>
</reference>
<proteinExistence type="predicted"/>
<dbReference type="Proteomes" id="UP000439903">
    <property type="component" value="Unassembled WGS sequence"/>
</dbReference>
<dbReference type="AlphaFoldDB" id="A0A8H4ESW7"/>
<sequence length="228" mass="26811">MNEHYDFFLRIGVDGKDNFDKCQFIDQFANDKGVYKDTLHAYVKTTYIQLDDYTIKVEFLITGWNLRPNKNYYSYVDGAMFVCDISDTNEIKELSREYNSHATYKIPIIMIAKEWKKNNDELLNEVKKFVGEEFLFDAISINEWTIGFNKILKECVFRLSGFRDELTPSDDQIKSIMKYATRLYSFEIPSEVIYDKRIQIEELANEGIKSFLSLVCTNIQPQKSFAFS</sequence>
<accession>A0A8H4ESW7</accession>
<dbReference type="Gene3D" id="3.40.50.300">
    <property type="entry name" value="P-loop containing nucleotide triphosphate hydrolases"/>
    <property type="match status" value="1"/>
</dbReference>
<gene>
    <name evidence="1" type="ORF">F8M41_025963</name>
</gene>
<organism evidence="1 2">
    <name type="scientific">Gigaspora margarita</name>
    <dbReference type="NCBI Taxonomy" id="4874"/>
    <lineage>
        <taxon>Eukaryota</taxon>
        <taxon>Fungi</taxon>
        <taxon>Fungi incertae sedis</taxon>
        <taxon>Mucoromycota</taxon>
        <taxon>Glomeromycotina</taxon>
        <taxon>Glomeromycetes</taxon>
        <taxon>Diversisporales</taxon>
        <taxon>Gigasporaceae</taxon>
        <taxon>Gigaspora</taxon>
    </lineage>
</organism>